<evidence type="ECO:0000259" key="1">
    <source>
        <dbReference type="SMART" id="SM00507"/>
    </source>
</evidence>
<keyword evidence="2" id="KW-0540">Nuclease</keyword>
<dbReference type="GO" id="GO:0004519">
    <property type="term" value="F:endonuclease activity"/>
    <property type="evidence" value="ECO:0007669"/>
    <property type="project" value="UniProtKB-KW"/>
</dbReference>
<feature type="domain" description="HNH nuclease" evidence="1">
    <location>
        <begin position="41"/>
        <end position="119"/>
    </location>
</feature>
<dbReference type="Proteomes" id="UP001058317">
    <property type="component" value="Chromosome"/>
</dbReference>
<dbReference type="RefSeq" id="WP_326978188.1">
    <property type="nucleotide sequence ID" value="NZ_AP026382.1"/>
</dbReference>
<dbReference type="Gene3D" id="1.10.30.50">
    <property type="match status" value="1"/>
</dbReference>
<accession>A0AAD1P2D0</accession>
<dbReference type="InterPro" id="IPR003615">
    <property type="entry name" value="HNH_nuc"/>
</dbReference>
<organism evidence="2 3">
    <name type="scientific">Citrobacter braakii</name>
    <dbReference type="NCBI Taxonomy" id="57706"/>
    <lineage>
        <taxon>Bacteria</taxon>
        <taxon>Pseudomonadati</taxon>
        <taxon>Pseudomonadota</taxon>
        <taxon>Gammaproteobacteria</taxon>
        <taxon>Enterobacterales</taxon>
        <taxon>Enterobacteriaceae</taxon>
        <taxon>Citrobacter</taxon>
        <taxon>Citrobacter freundii complex</taxon>
    </lineage>
</organism>
<keyword evidence="2" id="KW-0255">Endonuclease</keyword>
<gene>
    <name evidence="2" type="ORF">KAM621c_24340</name>
</gene>
<keyword evidence="2" id="KW-0378">Hydrolase</keyword>
<protein>
    <submittedName>
        <fullName evidence="2">HNH endonuclease</fullName>
    </submittedName>
</protein>
<evidence type="ECO:0000313" key="3">
    <source>
        <dbReference type="Proteomes" id="UP001058317"/>
    </source>
</evidence>
<reference evidence="2" key="1">
    <citation type="submission" date="2022-07" db="EMBL/GenBank/DDBJ databases">
        <title>Complete genome sequence of carbapenem-resistant Citrobacter spp. in Japan.</title>
        <authorList>
            <person name="Maehana S."/>
            <person name="Suzuki M."/>
            <person name="Kitasato H."/>
        </authorList>
    </citation>
    <scope>NUCLEOTIDE SEQUENCE</scope>
    <source>
        <strain evidence="2">KAM621</strain>
    </source>
</reference>
<dbReference type="CDD" id="cd00085">
    <property type="entry name" value="HNHc"/>
    <property type="match status" value="1"/>
</dbReference>
<dbReference type="EMBL" id="AP026382">
    <property type="protein sequence ID" value="BDN97329.1"/>
    <property type="molecule type" value="Genomic_DNA"/>
</dbReference>
<proteinExistence type="predicted"/>
<dbReference type="SMART" id="SM00507">
    <property type="entry name" value="HNHc"/>
    <property type="match status" value="1"/>
</dbReference>
<evidence type="ECO:0000313" key="2">
    <source>
        <dbReference type="EMBL" id="BDN97329.1"/>
    </source>
</evidence>
<dbReference type="AlphaFoldDB" id="A0AAD1P2D0"/>
<name>A0AAD1P2D0_CITBR</name>
<sequence length="175" mass="20088">MLKVKNREGMLIELPDLPKRLPKVEIPDDRFSKPKNKITKAQRTELRLKFGGRCAYCGCQLPEKGWHADHVEPVRRDFDIVRAPAGSRVSHVTRSNGRVMNPELHAIENLFPACAPCNLFKATMSIEGMRKEISYQIERARAYSVNFRTAERFGLIEAVDKPVVFWFEQYQVGGE</sequence>